<evidence type="ECO:0000313" key="2">
    <source>
        <dbReference type="EMBL" id="KAL1593434.1"/>
    </source>
</evidence>
<keyword evidence="3" id="KW-1185">Reference proteome</keyword>
<reference evidence="2 3" key="1">
    <citation type="submission" date="2024-02" db="EMBL/GenBank/DDBJ databases">
        <title>De novo assembly and annotation of 12 fungi associated with fruit tree decline syndrome in Ontario, Canada.</title>
        <authorList>
            <person name="Sulman M."/>
            <person name="Ellouze W."/>
            <person name="Ilyukhin E."/>
        </authorList>
    </citation>
    <scope>NUCLEOTIDE SEQUENCE [LARGE SCALE GENOMIC DNA]</scope>
    <source>
        <strain evidence="2 3">M97-236</strain>
    </source>
</reference>
<organism evidence="2 3">
    <name type="scientific">Nothophoma quercina</name>
    <dbReference type="NCBI Taxonomy" id="749835"/>
    <lineage>
        <taxon>Eukaryota</taxon>
        <taxon>Fungi</taxon>
        <taxon>Dikarya</taxon>
        <taxon>Ascomycota</taxon>
        <taxon>Pezizomycotina</taxon>
        <taxon>Dothideomycetes</taxon>
        <taxon>Pleosporomycetidae</taxon>
        <taxon>Pleosporales</taxon>
        <taxon>Pleosporineae</taxon>
        <taxon>Didymellaceae</taxon>
        <taxon>Nothophoma</taxon>
    </lineage>
</organism>
<feature type="region of interest" description="Disordered" evidence="1">
    <location>
        <begin position="1"/>
        <end position="38"/>
    </location>
</feature>
<name>A0ABR3QMP9_9PLEO</name>
<feature type="compositionally biased region" description="Low complexity" evidence="1">
    <location>
        <begin position="8"/>
        <end position="17"/>
    </location>
</feature>
<accession>A0ABR3QMP9</accession>
<proteinExistence type="predicted"/>
<dbReference type="Proteomes" id="UP001521222">
    <property type="component" value="Unassembled WGS sequence"/>
</dbReference>
<protein>
    <submittedName>
        <fullName evidence="2">Uncharacterized protein</fullName>
    </submittedName>
</protein>
<comment type="caution">
    <text evidence="2">The sequence shown here is derived from an EMBL/GenBank/DDBJ whole genome shotgun (WGS) entry which is preliminary data.</text>
</comment>
<sequence>MPPKKRAATATKPTAPGKAKRQKVSKASHERKEAAVDLSAQNAIQSPLFRLPAELRDVIWRLIFGEMVIEVTSKHNAQPDHAPEMKYRLLKDVSDTQRHGTKRAFGPQLVCAKSEDELGAAWHNVAAE</sequence>
<gene>
    <name evidence="2" type="ORF">SLS59_009314</name>
</gene>
<evidence type="ECO:0000313" key="3">
    <source>
        <dbReference type="Proteomes" id="UP001521222"/>
    </source>
</evidence>
<evidence type="ECO:0000256" key="1">
    <source>
        <dbReference type="SAM" id="MobiDB-lite"/>
    </source>
</evidence>
<dbReference type="EMBL" id="JAKIXB020000041">
    <property type="protein sequence ID" value="KAL1593434.1"/>
    <property type="molecule type" value="Genomic_DNA"/>
</dbReference>